<proteinExistence type="predicted"/>
<name>A0A5K0U7A4_9VIRU</name>
<sequence length="804" mass="91217">MSTTQKLRTKTVEGYNVYLQEGNFNMADSDSSSLVTHSRINPRSVVLFSRVVFGRTSDDIFLPDRLTRRIGDETEDEDIERRRKQSTPNIVDLRKIRQIIERERSLMVPRTIKDNLRSPWELVILDPNAVDERTAKYKKSTSTREDPLDEILASLTDGDNSLGTVSTVFIAPPKMLAKCSYHESGLEIKPLCNELYASKVLMLEGIFYKDVKKFRSIIQVLFANAIIEKIVSKINIDLKGIQGLNPKSFWNSIVYDDVSQSFDFLERRMSKNSFIQHHQDAPQKGYLLDTLATIIELVHHDPQMVMKMCGGEIEHGGKSNSGNDMFDFIDGYGASKYLLNHPFLFYCVVDDKVQMYKFFVTKLTPSSIEYELYQIDSLNKNITTFGNINSTINVNIRPKVITRNISDKFSFRQGSPSSSPDPRFDSKTEPKKFVIDYEKSFIKVTRDEVTSLSDTVFQKINTYVNYVASIVGVVINDATRCVKAFINNQKKIKVDFDPTKVALSDFNSVLNELQLISDARTETGPALCEATDQVDTNRDLCRVLKGKIAPNFDSAVSTNDSYVKSKLYSTYHPLSYLSRLMTTNVITKGGSYTESNFVPLFTNREFFKKVVTKQEGVGKGSIIHKKVVDTAVMRDVMFSSDGSTYHHMNGFTQTDGSKIILDLRIKSNCRLKLYARVENNCQLIGEGENIYVPILYTEALNSVFIKLDSNPDEIIESLVRSKAPPFIKTSYVSLSTSADVEDPPSGFITECISNYGEKNQYATSTMYIDKETDTKKRMVYFGTINSKSHFESIENMFFGEKSDL</sequence>
<keyword evidence="2" id="KW-1185">Reference proteome</keyword>
<evidence type="ECO:0000313" key="1">
    <source>
        <dbReference type="EMBL" id="VBB17607.1"/>
    </source>
</evidence>
<protein>
    <submittedName>
        <fullName evidence="1">Uncharacterized protein</fullName>
    </submittedName>
</protein>
<reference evidence="1 2" key="1">
    <citation type="submission" date="2018-10" db="EMBL/GenBank/DDBJ databases">
        <authorList>
            <consortium name="IHU Genomes"/>
        </authorList>
    </citation>
    <scope>NUCLEOTIDE SEQUENCE [LARGE SCALE GENOMIC DNA]</scope>
    <source>
        <strain evidence="1 2">A1</strain>
    </source>
</reference>
<organism evidence="1 2">
    <name type="scientific">Yasminevirus sp. GU-2018</name>
    <dbReference type="NCBI Taxonomy" id="2420051"/>
    <lineage>
        <taxon>Viruses</taxon>
        <taxon>Varidnaviria</taxon>
        <taxon>Bamfordvirae</taxon>
        <taxon>Nucleocytoviricota</taxon>
        <taxon>Megaviricetes</taxon>
        <taxon>Imitervirales</taxon>
        <taxon>Mimiviridae</taxon>
        <taxon>Klosneuvirinae</taxon>
        <taxon>Yasminevirus</taxon>
        <taxon>Yasminevirus saudimassiliense</taxon>
    </lineage>
</organism>
<accession>A0A5K0U7A4</accession>
<evidence type="ECO:0000313" key="2">
    <source>
        <dbReference type="Proteomes" id="UP000594342"/>
    </source>
</evidence>
<dbReference type="EMBL" id="UPSH01000001">
    <property type="protein sequence ID" value="VBB17607.1"/>
    <property type="molecule type" value="Genomic_DNA"/>
</dbReference>
<dbReference type="Proteomes" id="UP000594342">
    <property type="component" value="Unassembled WGS sequence"/>
</dbReference>
<comment type="caution">
    <text evidence="1">The sequence shown here is derived from an EMBL/GenBank/DDBJ whole genome shotgun (WGS) entry which is preliminary data.</text>
</comment>
<gene>
    <name evidence="1" type="ORF">YASMINEVIRUS_70</name>
</gene>